<evidence type="ECO:0000313" key="2">
    <source>
        <dbReference type="Proteomes" id="UP000257559"/>
    </source>
</evidence>
<keyword evidence="2" id="KW-1185">Reference proteome</keyword>
<name>A0A3B0Q8U9_9BACT</name>
<feature type="non-terminal residue" evidence="1">
    <location>
        <position position="69"/>
    </location>
</feature>
<organism evidence="1 2">
    <name type="scientific">Mycoplasmopsis edwardii</name>
    <dbReference type="NCBI Taxonomy" id="53558"/>
    <lineage>
        <taxon>Bacteria</taxon>
        <taxon>Bacillati</taxon>
        <taxon>Mycoplasmatota</taxon>
        <taxon>Mycoplasmoidales</taxon>
        <taxon>Metamycoplasmataceae</taxon>
        <taxon>Mycoplasmopsis</taxon>
    </lineage>
</organism>
<sequence>MLHDYLKNRGHFYEVKDISIDPNNIKLEELPSFKLHEFYKKYGYFKGALGEKTINDKFGQFFNFSNKDW</sequence>
<dbReference type="EMBL" id="LS991951">
    <property type="protein sequence ID" value="SYV96791.1"/>
    <property type="molecule type" value="Genomic_DNA"/>
</dbReference>
<evidence type="ECO:0000313" key="1">
    <source>
        <dbReference type="EMBL" id="SYV96791.1"/>
    </source>
</evidence>
<dbReference type="AlphaFoldDB" id="A0A3B0Q8U9"/>
<gene>
    <name evidence="1" type="ORF">NCTC10132_00125</name>
</gene>
<proteinExistence type="predicted"/>
<reference evidence="2" key="1">
    <citation type="submission" date="2018-06" db="EMBL/GenBank/DDBJ databases">
        <authorList>
            <consortium name="Pathogen Informatics"/>
        </authorList>
    </citation>
    <scope>NUCLEOTIDE SEQUENCE [LARGE SCALE GENOMIC DNA]</scope>
    <source>
        <strain evidence="2">NCTC10132</strain>
    </source>
</reference>
<accession>A0A3B0Q8U9</accession>
<dbReference type="KEGG" id="medw:NCTC10132_00125"/>
<protein>
    <submittedName>
        <fullName evidence="1">Uncharacterized protein</fullName>
    </submittedName>
</protein>
<dbReference type="Proteomes" id="UP000257559">
    <property type="component" value="Chromosome"/>
</dbReference>